<dbReference type="InterPro" id="IPR027417">
    <property type="entry name" value="P-loop_NTPase"/>
</dbReference>
<dbReference type="HOGENOM" id="CLU_002352_2_0_3"/>
<dbReference type="PROSITE" id="PS00675">
    <property type="entry name" value="SIGMA54_INTERACT_1"/>
    <property type="match status" value="1"/>
</dbReference>
<dbReference type="SUPFAM" id="SSF52540">
    <property type="entry name" value="P-loop containing nucleoside triphosphate hydrolases"/>
    <property type="match status" value="1"/>
</dbReference>
<accession>Q10XR9</accession>
<feature type="repeat" description="WD" evidence="3">
    <location>
        <begin position="1482"/>
        <end position="1513"/>
    </location>
</feature>
<dbReference type="eggNOG" id="COG2319">
    <property type="taxonomic scope" value="Bacteria"/>
</dbReference>
<reference evidence="6" key="1">
    <citation type="submission" date="2006-06" db="EMBL/GenBank/DDBJ databases">
        <title>Complete sequence of Trichodesmium erythraeum IMS101.</title>
        <authorList>
            <consortium name="US DOE Joint Genome Institute"/>
            <person name="Copeland A."/>
            <person name="Lucas S."/>
            <person name="Lapidus A."/>
            <person name="Barry K."/>
            <person name="Detter J.C."/>
            <person name="Glavina del Rio T."/>
            <person name="Hammon N."/>
            <person name="Israni S."/>
            <person name="Dalin E."/>
            <person name="Tice H."/>
            <person name="Pitluck S."/>
            <person name="Kiss H."/>
            <person name="Munk A.C."/>
            <person name="Brettin T."/>
            <person name="Bruce D."/>
            <person name="Han C."/>
            <person name="Tapia R."/>
            <person name="Gilna P."/>
            <person name="Schmutz J."/>
            <person name="Larimer F."/>
            <person name="Land M."/>
            <person name="Hauser L."/>
            <person name="Kyrpides N."/>
            <person name="Kim E."/>
            <person name="Richardson P."/>
        </authorList>
    </citation>
    <scope>NUCLEOTIDE SEQUENCE [LARGE SCALE GENOMIC DNA]</scope>
    <source>
        <strain evidence="6">IMS101</strain>
    </source>
</reference>
<dbReference type="InterPro" id="IPR001680">
    <property type="entry name" value="WD40_rpt"/>
</dbReference>
<dbReference type="InterPro" id="IPR036322">
    <property type="entry name" value="WD40_repeat_dom_sf"/>
</dbReference>
<name>Q10XR9_TRIEI</name>
<dbReference type="InterPro" id="IPR019734">
    <property type="entry name" value="TPR_rpt"/>
</dbReference>
<evidence type="ECO:0000256" key="3">
    <source>
        <dbReference type="PROSITE-ProRule" id="PRU00221"/>
    </source>
</evidence>
<dbReference type="CDD" id="cd00200">
    <property type="entry name" value="WD40"/>
    <property type="match status" value="2"/>
</dbReference>
<evidence type="ECO:0000256" key="4">
    <source>
        <dbReference type="PROSITE-ProRule" id="PRU00339"/>
    </source>
</evidence>
<dbReference type="Pfam" id="PF00400">
    <property type="entry name" value="WD40"/>
    <property type="match status" value="14"/>
</dbReference>
<dbReference type="Pfam" id="PF13181">
    <property type="entry name" value="TPR_8"/>
    <property type="match status" value="2"/>
</dbReference>
<dbReference type="PROSITE" id="PS50294">
    <property type="entry name" value="WD_REPEATS_REGION"/>
    <property type="match status" value="13"/>
</dbReference>
<proteinExistence type="predicted"/>
<feature type="repeat" description="WD" evidence="3">
    <location>
        <begin position="950"/>
        <end position="982"/>
    </location>
</feature>
<dbReference type="InterPro" id="IPR011990">
    <property type="entry name" value="TPR-like_helical_dom_sf"/>
</dbReference>
<keyword evidence="2" id="KW-0677">Repeat</keyword>
<dbReference type="PANTHER" id="PTHR19848">
    <property type="entry name" value="WD40 REPEAT PROTEIN"/>
    <property type="match status" value="1"/>
</dbReference>
<feature type="repeat" description="WD" evidence="3">
    <location>
        <begin position="1073"/>
        <end position="1105"/>
    </location>
</feature>
<dbReference type="Gene3D" id="1.25.40.10">
    <property type="entry name" value="Tetratricopeptide repeat domain"/>
    <property type="match status" value="3"/>
</dbReference>
<dbReference type="PROSITE" id="PS50005">
    <property type="entry name" value="TPR"/>
    <property type="match status" value="2"/>
</dbReference>
<dbReference type="KEGG" id="ter:Tery_3923"/>
<dbReference type="SUPFAM" id="SSF50978">
    <property type="entry name" value="WD40 repeat-like"/>
    <property type="match status" value="2"/>
</dbReference>
<keyword evidence="1 3" id="KW-0853">WD repeat</keyword>
<dbReference type="PRINTS" id="PR00320">
    <property type="entry name" value="GPROTEINBRPT"/>
</dbReference>
<feature type="repeat" description="WD" evidence="3">
    <location>
        <begin position="1196"/>
        <end position="1228"/>
    </location>
</feature>
<dbReference type="InterPro" id="IPR025662">
    <property type="entry name" value="Sigma_54_int_dom_ATP-bd_1"/>
</dbReference>
<dbReference type="STRING" id="203124.Tery_3923"/>
<feature type="domain" description="Novel STAND NTPase 1" evidence="5">
    <location>
        <begin position="509"/>
        <end position="857"/>
    </location>
</feature>
<feature type="repeat" description="WD" evidence="3">
    <location>
        <begin position="1441"/>
        <end position="1473"/>
    </location>
</feature>
<keyword evidence="4" id="KW-0802">TPR repeat</keyword>
<dbReference type="PROSITE" id="PS50082">
    <property type="entry name" value="WD_REPEATS_2"/>
    <property type="match status" value="14"/>
</dbReference>
<dbReference type="SMART" id="SM00028">
    <property type="entry name" value="TPR"/>
    <property type="match status" value="5"/>
</dbReference>
<dbReference type="EMBL" id="CP000393">
    <property type="protein sequence ID" value="ABG52955.1"/>
    <property type="molecule type" value="Genomic_DNA"/>
</dbReference>
<dbReference type="InterPro" id="IPR020472">
    <property type="entry name" value="WD40_PAC1"/>
</dbReference>
<dbReference type="eggNOG" id="COG0457">
    <property type="taxonomic scope" value="Bacteria"/>
</dbReference>
<feature type="repeat" description="WD" evidence="3">
    <location>
        <begin position="1400"/>
        <end position="1432"/>
    </location>
</feature>
<evidence type="ECO:0000256" key="1">
    <source>
        <dbReference type="ARBA" id="ARBA00022574"/>
    </source>
</evidence>
<feature type="repeat" description="WD" evidence="3">
    <location>
        <begin position="1360"/>
        <end position="1391"/>
    </location>
</feature>
<dbReference type="eggNOG" id="COG1672">
    <property type="taxonomic scope" value="Bacteria"/>
</dbReference>
<protein>
    <submittedName>
        <fullName evidence="6">WD-40 repeat</fullName>
    </submittedName>
</protein>
<evidence type="ECO:0000313" key="6">
    <source>
        <dbReference type="EMBL" id="ABG52955.1"/>
    </source>
</evidence>
<feature type="repeat" description="WD" evidence="3">
    <location>
        <begin position="991"/>
        <end position="1023"/>
    </location>
</feature>
<dbReference type="Gene3D" id="2.130.10.10">
    <property type="entry name" value="YVTN repeat-like/Quinoprotein amine dehydrogenase"/>
    <property type="match status" value="4"/>
</dbReference>
<dbReference type="Gene3D" id="3.40.50.300">
    <property type="entry name" value="P-loop containing nucleotide triphosphate hydrolases"/>
    <property type="match status" value="1"/>
</dbReference>
<gene>
    <name evidence="6" type="ordered locus">Tery_3923</name>
</gene>
<dbReference type="FunFam" id="2.130.10.10:FF:000228">
    <property type="entry name" value="COMPASS-like H3K4 histone methylase component WDR5A"/>
    <property type="match status" value="1"/>
</dbReference>
<dbReference type="SUPFAM" id="SSF48452">
    <property type="entry name" value="TPR-like"/>
    <property type="match status" value="2"/>
</dbReference>
<dbReference type="PANTHER" id="PTHR19848:SF8">
    <property type="entry name" value="F-BOX AND WD REPEAT DOMAIN CONTAINING 7"/>
    <property type="match status" value="1"/>
</dbReference>
<dbReference type="Pfam" id="PF20703">
    <property type="entry name" value="nSTAND1"/>
    <property type="match status" value="1"/>
</dbReference>
<feature type="repeat" description="WD" evidence="3">
    <location>
        <begin position="1114"/>
        <end position="1146"/>
    </location>
</feature>
<organism evidence="6">
    <name type="scientific">Trichodesmium erythraeum (strain IMS101)</name>
    <dbReference type="NCBI Taxonomy" id="203124"/>
    <lineage>
        <taxon>Bacteria</taxon>
        <taxon>Bacillati</taxon>
        <taxon>Cyanobacteriota</taxon>
        <taxon>Cyanophyceae</taxon>
        <taxon>Oscillatoriophycideae</taxon>
        <taxon>Oscillatoriales</taxon>
        <taxon>Microcoleaceae</taxon>
        <taxon>Trichodesmium</taxon>
    </lineage>
</organism>
<sequence length="1789" mass="201673">MIDPDQNEVELLSELIFALEMSQGDFRLFLASCNYQTQRRRLMEKLQTSFSGDLAILEVDASVEKLYTTIGQHLGEQQPDGLMVWGLESNRNIDQILVSMGLVREEFKNNYQFPILLWIDQEISRKFIRLIPDFESWTSLTVFETTTPELRDFIQQTSESVYQKILESGEGIFLDDADLGLVESTYQKLLDAQQELTNRGISLESELEASLEFVLGRMADNSTKIALDHYERSLELWQQLNNPLRVAHTYYYLGLWWQTYGFEHKAEKNMAYEKACSYFQQVIEGFETVNRRDLVAKFINAWGTILQTLKRWDELNTVGNRAIELHKAYSYPFREARAYNFLAEFELANSNYKKAKKFSETAIKIFNQTLDYASSPTSNEDKKTLDWERYYHQGRYLFSLAKSEKGNGKIKSAIATLELAKSTINPKYNHEFCIKIITELREIYYQQKEYLKAFELKQEIQKIKQQFGLIAFIGPNYLRDIKENINLALPQSKQRINQQKLTQEIAASGRELDVEKLLERISRNDHKLIVIYGESGVGKSSILQAGLVPILEAKPINTRDVVVVLQRVYVNWISELGTILAEKLQIIPNLKVNSESLNSPEAIFDQLKNNGNDKLNLLTVIIFDQFEEFFFAKTNMEPKDKRLFAEFLQKCLEIPFLKIVFSLREDYIHYLLELNRLGNLDAINNDILSKNILYFLGNFSPDNAKLVIERLTENSLFKIEKNLTEKLLEDLGKQSGEIRPIELQVVGAQLQEDQITTLAKYQELGDNPQVELVESSLKSVVKDCGEENEKLAWVVLWLLTDENNTRPLKTKAELVKESQLNPEKLELALNIFVGSGLVFLLPKKPAARYQLVHDYLVWFIRQRKGDKIIEELKLSRQEKKKNAITEANKSRELSLSGQRWDGLMTAMKARQKQIDSEFPATDEASEITNALRFAVYKRNKDDEFREINRIQGHENEVYGIAFSPDGETIASASADNTVKLWNREGKLLQTLTGHEKGVWDIAFSPDGETIATASHDKTVKLWNREGKLLQTLTGHEKGVWDIAFSPDGETIATAGGDNTVKLWNRQGNLLQTLTGHENWVYGIAFSPDGETIATAGGDNTVKLWNRQGNLLQTLTGHEKGVYGIAFSPDGETIASASGDNTVKLWNRQGKLLQTLTGHKDSVWGITFSPDGETIATAGGDKTVKLWNRQGKLLQTLTGHENGVFGIAFSPDGETIATAGGDKTVKLWNRQGKLLQTLSGHENSVYGIAFSPDGETIATAGGDKTVKLWNGQGKLLQTLTGHENGVNGIAFSPDGETIATASHDKTVKLWNRQGKLLQTLTGHKNWVLGIAFSPDGETIASASRDKTVKLWNREGNLLQTLTSHEKEVRGIAFSPDGKTIASASGTTVKLWNREGKLLQTLTGYENSVYGIAFSPDGETIATASRDNTVKLWNRQGKLLQTLTGHKNSVYGIAFSPDGETIASASRDNTVKLWNRQGKLLQTLTGHESSVEAVAFSPDGKTIATASADKTVKLWTGWRIEDLTKRGCQWLNDYLISHPQELEELEICQTDKHKELAASSWVIEGEKLAREGKVKEAVATFKKALKWNPDLKLNQNFKGLAASLAEAERLMEEGTTLAEEEKIEAAVEKYQRAKELDKIAFIPTWQNLDPEAKARYQAVDALLNKGLTLVTVGKVKEAIASYQKAEKIDPTQISASYWNTLCRYGSLYKKADGVMFACEKAVALNPKEVNLIDSRGLARALTGDIEGAIADFQAYVDWTSNEEKKAQRQEWIKALQAGENPFTDKLLKELR</sequence>
<evidence type="ECO:0000259" key="5">
    <source>
        <dbReference type="Pfam" id="PF20703"/>
    </source>
</evidence>
<feature type="repeat" description="TPR" evidence="4">
    <location>
        <begin position="1657"/>
        <end position="1690"/>
    </location>
</feature>
<dbReference type="SMART" id="SM00320">
    <property type="entry name" value="WD40"/>
    <property type="match status" value="14"/>
</dbReference>
<feature type="repeat" description="WD" evidence="3">
    <location>
        <begin position="1155"/>
        <end position="1187"/>
    </location>
</feature>
<feature type="repeat" description="WD" evidence="3">
    <location>
        <begin position="1237"/>
        <end position="1269"/>
    </location>
</feature>
<feature type="repeat" description="WD" evidence="3">
    <location>
        <begin position="1032"/>
        <end position="1064"/>
    </location>
</feature>
<feature type="repeat" description="TPR" evidence="4">
    <location>
        <begin position="1556"/>
        <end position="1589"/>
    </location>
</feature>
<dbReference type="RefSeq" id="WP_011613285.1">
    <property type="nucleotide sequence ID" value="NC_008312.1"/>
</dbReference>
<evidence type="ECO:0000256" key="2">
    <source>
        <dbReference type="ARBA" id="ARBA00022737"/>
    </source>
</evidence>
<feature type="repeat" description="WD" evidence="3">
    <location>
        <begin position="1319"/>
        <end position="1351"/>
    </location>
</feature>
<dbReference type="InterPro" id="IPR015943">
    <property type="entry name" value="WD40/YVTN_repeat-like_dom_sf"/>
</dbReference>
<dbReference type="OrthoDB" id="434800at2"/>
<dbReference type="InterPro" id="IPR049052">
    <property type="entry name" value="nSTAND1"/>
</dbReference>
<feature type="repeat" description="WD" evidence="3">
    <location>
        <begin position="1278"/>
        <end position="1310"/>
    </location>
</feature>